<dbReference type="Gene3D" id="3.40.640.10">
    <property type="entry name" value="Type I PLP-dependent aspartate aminotransferase-like (Major domain)"/>
    <property type="match status" value="1"/>
</dbReference>
<sequence length="402" mass="44581">MEEKIWGLPAAVGGSPVRETKIYYGHQYLDEADYQAVLDVLKSDALTCGPKIGELEERLCSITGAKHAVSVSNGTAALHIACLAAGVGPGDEVITTPITFAASANCALYCGARPVFADIDDKTYNIDPKSVEQCVTEKTKAVVAVDYTGQSTDLKALRKICDKYGLILITDGAHSIGTCYDGKATGSIADMTTFSFHPVKTVTAGEGGAVMTNSDELYKKLVLFGRHGITRNPDWMENTPEGPWYYEQIELGYNYRMTDIQAALLLSQLDKLEMFKARRKEIVKRYNEAFSQMPQITVQEEIPESDTTRHLYILRIRPEALTIDRKGFFEALAAENICCNVHYIPTYYFPYYQKLGYQKGLCPKAEKLYEEIISLPLYYGMSDADVEDVITAVGKIASYYAK</sequence>
<dbReference type="NCBIfam" id="TIGR03588">
    <property type="entry name" value="PseC"/>
    <property type="match status" value="1"/>
</dbReference>
<dbReference type="Gene3D" id="3.90.1150.10">
    <property type="entry name" value="Aspartate Aminotransferase, domain 1"/>
    <property type="match status" value="1"/>
</dbReference>
<reference evidence="5 7" key="1">
    <citation type="submission" date="2018-08" db="EMBL/GenBank/DDBJ databases">
        <title>A genome reference for cultivated species of the human gut microbiota.</title>
        <authorList>
            <person name="Zou Y."/>
            <person name="Xue W."/>
            <person name="Luo G."/>
        </authorList>
    </citation>
    <scope>NUCLEOTIDE SEQUENCE [LARGE SCALE GENOMIC DNA]</scope>
    <source>
        <strain evidence="5 7">AF26-4BH</strain>
        <strain evidence="4">TF05-5AC</strain>
    </source>
</reference>
<dbReference type="InterPro" id="IPR020026">
    <property type="entry name" value="PseC"/>
</dbReference>
<organism evidence="5 7">
    <name type="scientific">Eisenbergiella massiliensis</name>
    <dbReference type="NCBI Taxonomy" id="1720294"/>
    <lineage>
        <taxon>Bacteria</taxon>
        <taxon>Bacillati</taxon>
        <taxon>Bacillota</taxon>
        <taxon>Clostridia</taxon>
        <taxon>Lachnospirales</taxon>
        <taxon>Lachnospiraceae</taxon>
        <taxon>Eisenbergiella</taxon>
    </lineage>
</organism>
<keyword evidence="6" id="KW-1185">Reference proteome</keyword>
<dbReference type="EC" id="2.6.1.92" evidence="5"/>
<dbReference type="GO" id="GO:0030170">
    <property type="term" value="F:pyridoxal phosphate binding"/>
    <property type="evidence" value="ECO:0007669"/>
    <property type="project" value="TreeGrafter"/>
</dbReference>
<keyword evidence="5" id="KW-0808">Transferase</keyword>
<dbReference type="OrthoDB" id="9810913at2"/>
<evidence type="ECO:0000313" key="5">
    <source>
        <dbReference type="EMBL" id="RGE59961.1"/>
    </source>
</evidence>
<keyword evidence="5" id="KW-0032">Aminotransferase</keyword>
<dbReference type="AlphaFoldDB" id="A0A3E3I4F6"/>
<dbReference type="Proteomes" id="UP000261166">
    <property type="component" value="Unassembled WGS sequence"/>
</dbReference>
<name>A0A3E3I4F6_9FIRM</name>
<dbReference type="EMBL" id="QVLU01000057">
    <property type="protein sequence ID" value="RGE59961.1"/>
    <property type="molecule type" value="Genomic_DNA"/>
</dbReference>
<proteinExistence type="inferred from homology"/>
<dbReference type="InterPro" id="IPR000653">
    <property type="entry name" value="DegT/StrS_aminotransferase"/>
</dbReference>
<dbReference type="InterPro" id="IPR015421">
    <property type="entry name" value="PyrdxlP-dep_Trfase_major"/>
</dbReference>
<evidence type="ECO:0000313" key="7">
    <source>
        <dbReference type="Proteomes" id="UP000261166"/>
    </source>
</evidence>
<feature type="modified residue" description="N6-(pyridoxal phosphate)lysine" evidence="2">
    <location>
        <position position="200"/>
    </location>
</feature>
<dbReference type="PANTHER" id="PTHR30244:SF34">
    <property type="entry name" value="DTDP-4-AMINO-4,6-DIDEOXYGALACTOSE TRANSAMINASE"/>
    <property type="match status" value="1"/>
</dbReference>
<gene>
    <name evidence="5" type="primary">pseC</name>
    <name evidence="5" type="ORF">DWY69_30110</name>
    <name evidence="4" type="ORF">DXC51_19700</name>
</gene>
<comment type="caution">
    <text evidence="5">The sequence shown here is derived from an EMBL/GenBank/DDBJ whole genome shotgun (WGS) entry which is preliminary data.</text>
</comment>
<evidence type="ECO:0000313" key="4">
    <source>
        <dbReference type="EMBL" id="RGE57365.1"/>
    </source>
</evidence>
<dbReference type="InterPro" id="IPR015424">
    <property type="entry name" value="PyrdxlP-dep_Trfase"/>
</dbReference>
<evidence type="ECO:0000256" key="3">
    <source>
        <dbReference type="RuleBase" id="RU004508"/>
    </source>
</evidence>
<dbReference type="Proteomes" id="UP000260812">
    <property type="component" value="Unassembled WGS sequence"/>
</dbReference>
<evidence type="ECO:0000256" key="1">
    <source>
        <dbReference type="PIRSR" id="PIRSR000390-1"/>
    </source>
</evidence>
<dbReference type="GO" id="GO:0008483">
    <property type="term" value="F:transaminase activity"/>
    <property type="evidence" value="ECO:0007669"/>
    <property type="project" value="UniProtKB-KW"/>
</dbReference>
<dbReference type="PIRSF" id="PIRSF000390">
    <property type="entry name" value="PLP_StrS"/>
    <property type="match status" value="1"/>
</dbReference>
<dbReference type="InterPro" id="IPR015422">
    <property type="entry name" value="PyrdxlP-dep_Trfase_small"/>
</dbReference>
<dbReference type="SUPFAM" id="SSF53383">
    <property type="entry name" value="PLP-dependent transferases"/>
    <property type="match status" value="1"/>
</dbReference>
<dbReference type="PANTHER" id="PTHR30244">
    <property type="entry name" value="TRANSAMINASE"/>
    <property type="match status" value="1"/>
</dbReference>
<comment type="similarity">
    <text evidence="3">Belongs to the DegT/DnrJ/EryC1 family.</text>
</comment>
<evidence type="ECO:0000256" key="2">
    <source>
        <dbReference type="PIRSR" id="PIRSR000390-2"/>
    </source>
</evidence>
<keyword evidence="2 3" id="KW-0663">Pyridoxal phosphate</keyword>
<evidence type="ECO:0000313" key="6">
    <source>
        <dbReference type="Proteomes" id="UP000260812"/>
    </source>
</evidence>
<dbReference type="GO" id="GO:0000271">
    <property type="term" value="P:polysaccharide biosynthetic process"/>
    <property type="evidence" value="ECO:0007669"/>
    <property type="project" value="TreeGrafter"/>
</dbReference>
<protein>
    <submittedName>
        <fullName evidence="5">UDP-4-amino-4, 6-dideoxy-N-acetyl-beta-L-altrosamine transaminase</fullName>
        <ecNumber evidence="5">2.6.1.92</ecNumber>
    </submittedName>
</protein>
<dbReference type="Pfam" id="PF01041">
    <property type="entry name" value="DegT_DnrJ_EryC1"/>
    <property type="match status" value="1"/>
</dbReference>
<dbReference type="EMBL" id="QVLV01000016">
    <property type="protein sequence ID" value="RGE57365.1"/>
    <property type="molecule type" value="Genomic_DNA"/>
</dbReference>
<accession>A0A3E3I4F6</accession>
<feature type="active site" description="Proton acceptor" evidence="1">
    <location>
        <position position="200"/>
    </location>
</feature>
<dbReference type="CDD" id="cd00616">
    <property type="entry name" value="AHBA_syn"/>
    <property type="match status" value="1"/>
</dbReference>